<dbReference type="SMART" id="SM00831">
    <property type="entry name" value="Cation_ATPase_N"/>
    <property type="match status" value="1"/>
</dbReference>
<dbReference type="PRINTS" id="PR00120">
    <property type="entry name" value="HATPASE"/>
</dbReference>
<feature type="domain" description="Cation-transporting P-type ATPase N-terminal" evidence="15">
    <location>
        <begin position="142"/>
        <end position="216"/>
    </location>
</feature>
<dbReference type="Pfam" id="PF00122">
    <property type="entry name" value="E1-E2_ATPase"/>
    <property type="match status" value="1"/>
</dbReference>
<evidence type="ECO:0000313" key="17">
    <source>
        <dbReference type="Proteomes" id="UP000184536"/>
    </source>
</evidence>
<keyword evidence="8" id="KW-0547">Nucleotide-binding</keyword>
<dbReference type="InterPro" id="IPR001757">
    <property type="entry name" value="P_typ_ATPase"/>
</dbReference>
<dbReference type="AlphaFoldDB" id="A0A1M6MK65"/>
<name>A0A1M6MK65_9FIRM</name>
<dbReference type="GO" id="GO:0016887">
    <property type="term" value="F:ATP hydrolysis activity"/>
    <property type="evidence" value="ECO:0007669"/>
    <property type="project" value="InterPro"/>
</dbReference>
<feature type="transmembrane region" description="Helical" evidence="14">
    <location>
        <begin position="966"/>
        <end position="986"/>
    </location>
</feature>
<evidence type="ECO:0000256" key="6">
    <source>
        <dbReference type="ARBA" id="ARBA00022692"/>
    </source>
</evidence>
<dbReference type="Gene3D" id="1.20.1110.10">
    <property type="entry name" value="Calcium-transporting ATPase, transmembrane domain"/>
    <property type="match status" value="1"/>
</dbReference>
<dbReference type="Proteomes" id="UP000184536">
    <property type="component" value="Unassembled WGS sequence"/>
</dbReference>
<dbReference type="SFLD" id="SFLDG00002">
    <property type="entry name" value="C1.7:_P-type_atpase_like"/>
    <property type="match status" value="1"/>
</dbReference>
<comment type="subcellular location">
    <subcellularLocation>
        <location evidence="1">Cell membrane</location>
        <topology evidence="1">Multi-pass membrane protein</topology>
    </subcellularLocation>
</comment>
<keyword evidence="5" id="KW-0813">Transport</keyword>
<dbReference type="SUPFAM" id="SSF81653">
    <property type="entry name" value="Calcium ATPase, transduction domain A"/>
    <property type="match status" value="1"/>
</dbReference>
<evidence type="ECO:0000256" key="12">
    <source>
        <dbReference type="ARBA" id="ARBA00023136"/>
    </source>
</evidence>
<dbReference type="SUPFAM" id="SSF81665">
    <property type="entry name" value="Calcium ATPase, transmembrane domain M"/>
    <property type="match status" value="1"/>
</dbReference>
<dbReference type="PRINTS" id="PR00119">
    <property type="entry name" value="CATATPASE"/>
</dbReference>
<dbReference type="STRING" id="1121919.SAMN02745975_03012"/>
<evidence type="ECO:0000256" key="2">
    <source>
        <dbReference type="ARBA" id="ARBA00005675"/>
    </source>
</evidence>
<evidence type="ECO:0000256" key="9">
    <source>
        <dbReference type="ARBA" id="ARBA00022840"/>
    </source>
</evidence>
<evidence type="ECO:0000256" key="4">
    <source>
        <dbReference type="ARBA" id="ARBA00022475"/>
    </source>
</evidence>
<dbReference type="Gene3D" id="2.70.150.10">
    <property type="entry name" value="Calcium-transporting ATPase, cytoplasmic transduction domain A"/>
    <property type="match status" value="1"/>
</dbReference>
<gene>
    <name evidence="16" type="ORF">SAMN02745975_03012</name>
</gene>
<feature type="transmembrane region" description="Helical" evidence="14">
    <location>
        <begin position="909"/>
        <end position="931"/>
    </location>
</feature>
<evidence type="ECO:0000313" key="16">
    <source>
        <dbReference type="EMBL" id="SHJ83885.1"/>
    </source>
</evidence>
<dbReference type="SUPFAM" id="SSF56784">
    <property type="entry name" value="HAD-like"/>
    <property type="match status" value="1"/>
</dbReference>
<evidence type="ECO:0000256" key="11">
    <source>
        <dbReference type="ARBA" id="ARBA00022989"/>
    </source>
</evidence>
<dbReference type="EC" id="7.2.2.10" evidence="3"/>
<keyword evidence="9" id="KW-0067">ATP-binding</keyword>
<evidence type="ECO:0000256" key="14">
    <source>
        <dbReference type="SAM" id="Phobius"/>
    </source>
</evidence>
<evidence type="ECO:0000256" key="8">
    <source>
        <dbReference type="ARBA" id="ARBA00022741"/>
    </source>
</evidence>
<dbReference type="FunFam" id="3.40.50.1000:FF:000028">
    <property type="entry name" value="Calcium-transporting P-type ATPase, putative"/>
    <property type="match status" value="1"/>
</dbReference>
<evidence type="ECO:0000256" key="5">
    <source>
        <dbReference type="ARBA" id="ARBA00022568"/>
    </source>
</evidence>
<dbReference type="InterPro" id="IPR023299">
    <property type="entry name" value="ATPase_P-typ_cyto_dom_N"/>
</dbReference>
<feature type="transmembrane region" description="Helical" evidence="14">
    <location>
        <begin position="832"/>
        <end position="852"/>
    </location>
</feature>
<keyword evidence="6 14" id="KW-0812">Transmembrane</keyword>
<organism evidence="16 17">
    <name type="scientific">Geosporobacter subterraneus DSM 17957</name>
    <dbReference type="NCBI Taxonomy" id="1121919"/>
    <lineage>
        <taxon>Bacteria</taxon>
        <taxon>Bacillati</taxon>
        <taxon>Bacillota</taxon>
        <taxon>Clostridia</taxon>
        <taxon>Peptostreptococcales</taxon>
        <taxon>Thermotaleaceae</taxon>
        <taxon>Geosporobacter</taxon>
    </lineage>
</organism>
<dbReference type="EMBL" id="FQZV01000045">
    <property type="protein sequence ID" value="SHJ83885.1"/>
    <property type="molecule type" value="Genomic_DNA"/>
</dbReference>
<keyword evidence="12 14" id="KW-0472">Membrane</keyword>
<dbReference type="GO" id="GO:0005886">
    <property type="term" value="C:plasma membrane"/>
    <property type="evidence" value="ECO:0007669"/>
    <property type="project" value="UniProtKB-SubCell"/>
</dbReference>
<feature type="transmembrane region" description="Helical" evidence="14">
    <location>
        <begin position="220"/>
        <end position="239"/>
    </location>
</feature>
<dbReference type="PROSITE" id="PS00154">
    <property type="entry name" value="ATPASE_E1_E2"/>
    <property type="match status" value="1"/>
</dbReference>
<dbReference type="Pfam" id="PF00690">
    <property type="entry name" value="Cation_ATPase_N"/>
    <property type="match status" value="1"/>
</dbReference>
<protein>
    <recommendedName>
        <fullName evidence="3">P-type Ca(2+) transporter</fullName>
        <ecNumber evidence="3">7.2.2.10</ecNumber>
    </recommendedName>
</protein>
<dbReference type="PANTHER" id="PTHR43294:SF21">
    <property type="entry name" value="CATION TRANSPORTING ATPASE"/>
    <property type="match status" value="1"/>
</dbReference>
<dbReference type="InterPro" id="IPR006068">
    <property type="entry name" value="ATPase_P-typ_cation-transptr_C"/>
</dbReference>
<dbReference type="OrthoDB" id="9760364at2"/>
<dbReference type="InterPro" id="IPR023214">
    <property type="entry name" value="HAD_sf"/>
</dbReference>
<feature type="transmembrane region" description="Helical" evidence="14">
    <location>
        <begin position="384"/>
        <end position="403"/>
    </location>
</feature>
<keyword evidence="5" id="KW-0109">Calcium transport</keyword>
<dbReference type="InterPro" id="IPR059000">
    <property type="entry name" value="ATPase_P-type_domA"/>
</dbReference>
<keyword evidence="7" id="KW-0479">Metal-binding</keyword>
<dbReference type="FunFam" id="2.70.150.10:FF:000016">
    <property type="entry name" value="Calcium-transporting P-type ATPase putative"/>
    <property type="match status" value="1"/>
</dbReference>
<reference evidence="17" key="1">
    <citation type="submission" date="2016-11" db="EMBL/GenBank/DDBJ databases">
        <authorList>
            <person name="Varghese N."/>
            <person name="Submissions S."/>
        </authorList>
    </citation>
    <scope>NUCLEOTIDE SEQUENCE [LARGE SCALE GENOMIC DNA]</scope>
    <source>
        <strain evidence="17">DSM 17957</strain>
    </source>
</reference>
<dbReference type="InterPro" id="IPR004014">
    <property type="entry name" value="ATPase_P-typ_cation-transptr_N"/>
</dbReference>
<comment type="catalytic activity">
    <reaction evidence="13">
        <text>Ca(2+)(in) + ATP + H2O = Ca(2+)(out) + ADP + phosphate + H(+)</text>
        <dbReference type="Rhea" id="RHEA:18105"/>
        <dbReference type="ChEBI" id="CHEBI:15377"/>
        <dbReference type="ChEBI" id="CHEBI:15378"/>
        <dbReference type="ChEBI" id="CHEBI:29108"/>
        <dbReference type="ChEBI" id="CHEBI:30616"/>
        <dbReference type="ChEBI" id="CHEBI:43474"/>
        <dbReference type="ChEBI" id="CHEBI:456216"/>
        <dbReference type="EC" id="7.2.2.10"/>
    </reaction>
</comment>
<dbReference type="Pfam" id="PF00689">
    <property type="entry name" value="Cation_ATPase_C"/>
    <property type="match status" value="1"/>
</dbReference>
<dbReference type="GO" id="GO:0005524">
    <property type="term" value="F:ATP binding"/>
    <property type="evidence" value="ECO:0007669"/>
    <property type="project" value="UniProtKB-KW"/>
</dbReference>
<dbReference type="Pfam" id="PF19991">
    <property type="entry name" value="HMA_2"/>
    <property type="match status" value="1"/>
</dbReference>
<dbReference type="NCBIfam" id="TIGR01494">
    <property type="entry name" value="ATPase_P-type"/>
    <property type="match status" value="2"/>
</dbReference>
<keyword evidence="17" id="KW-1185">Reference proteome</keyword>
<dbReference type="SFLD" id="SFLDS00003">
    <property type="entry name" value="Haloacid_Dehalogenase"/>
    <property type="match status" value="1"/>
</dbReference>
<dbReference type="InterPro" id="IPR023298">
    <property type="entry name" value="ATPase_P-typ_TM_dom_sf"/>
</dbReference>
<accession>A0A1M6MK65</accession>
<dbReference type="RefSeq" id="WP_110942055.1">
    <property type="nucleotide sequence ID" value="NZ_FQZV01000045.1"/>
</dbReference>
<dbReference type="InterPro" id="IPR044492">
    <property type="entry name" value="P_typ_ATPase_HD_dom"/>
</dbReference>
<dbReference type="SUPFAM" id="SSF81660">
    <property type="entry name" value="Metal cation-transporting ATPase, ATP-binding domain N"/>
    <property type="match status" value="1"/>
</dbReference>
<keyword evidence="10" id="KW-1278">Translocase</keyword>
<keyword evidence="5" id="KW-0106">Calcium</keyword>
<dbReference type="Gene3D" id="3.40.1110.10">
    <property type="entry name" value="Calcium-transporting ATPase, cytoplasmic domain N"/>
    <property type="match status" value="1"/>
</dbReference>
<keyword evidence="11 14" id="KW-1133">Transmembrane helix</keyword>
<dbReference type="InterPro" id="IPR008250">
    <property type="entry name" value="ATPase_P-typ_transduc_dom_A_sf"/>
</dbReference>
<evidence type="ECO:0000256" key="10">
    <source>
        <dbReference type="ARBA" id="ARBA00022967"/>
    </source>
</evidence>
<evidence type="ECO:0000256" key="13">
    <source>
        <dbReference type="ARBA" id="ARBA00048694"/>
    </source>
</evidence>
<dbReference type="InterPro" id="IPR018303">
    <property type="entry name" value="ATPase_P-typ_P_site"/>
</dbReference>
<comment type="similarity">
    <text evidence="2">Belongs to the cation transport ATPase (P-type) (TC 3.A.3) family. Type IIA subfamily.</text>
</comment>
<proteinExistence type="inferred from homology"/>
<dbReference type="PANTHER" id="PTHR43294">
    <property type="entry name" value="SODIUM/POTASSIUM-TRANSPORTING ATPASE SUBUNIT ALPHA"/>
    <property type="match status" value="1"/>
</dbReference>
<keyword evidence="5" id="KW-0406">Ion transport</keyword>
<evidence type="ECO:0000256" key="7">
    <source>
        <dbReference type="ARBA" id="ARBA00022723"/>
    </source>
</evidence>
<dbReference type="GO" id="GO:0005388">
    <property type="term" value="F:P-type calcium transporter activity"/>
    <property type="evidence" value="ECO:0007669"/>
    <property type="project" value="UniProtKB-EC"/>
</dbReference>
<dbReference type="InterPro" id="IPR036412">
    <property type="entry name" value="HAD-like_sf"/>
</dbReference>
<dbReference type="GO" id="GO:0140352">
    <property type="term" value="P:export from cell"/>
    <property type="evidence" value="ECO:0007669"/>
    <property type="project" value="UniProtKB-ARBA"/>
</dbReference>
<dbReference type="SFLD" id="SFLDF00027">
    <property type="entry name" value="p-type_atpase"/>
    <property type="match status" value="1"/>
</dbReference>
<keyword evidence="4" id="KW-1003">Cell membrane</keyword>
<sequence length="1037" mass="113527">MQEKFVLPSSVQEYTLNIPGRMRVKIDRLKNNETLCLKLIESMRKIEGIQMVTANPYTGKVLLIYDNSKCTAHHIEKMLSDFLSDRNTNTKKCKVLHPDFHVKRKLTAEEFYNNRALLSNDYYQEGLKTISPRFHHARPRGPWHTLALEDLSRQLDTNLMEGLSAAEASARSQSHGINQFEQKKQRSLLSMFFNQFDGFIIKLLLGASGVSLLLGQVVDAAAILVIIGLEAALGVWQEYKAERSLDALKQLSAPTACVIRNGIEEKISSIALVPGDLILLEAGNTVPADARLIESYGLEVMESSLTGESHGVSKKVQNLDNPDLPLGDRSNMLYMGTAVIKGRGKALVVSTGMYTEMGKIAAMLNNVQEEPTPLQKDLNHLAKMITWGCLGISSLITLGGVLGGHPLLEMLRTGVSLAVGAIPEGLTTVLTISLAFGVQRMAKKNAIVKTLPAVETLSCTKVICTDKTGTLTKNEMTVKEILTLDKKIEITGEGYNRKGDFILNQQRINVNNHRDLHLLLTSGALCNNAEIQISNTDRYEIKGDPTEAAILVAVEKSGTQLTDFQCYKREHEIPFDADTKRMTAVCSDENGAYHVFSKGAVDAILEQCSSVMLDDQVVDISQEYIDRIIAMNDEMASRALRVLALAYKPLGHKPDSLKDDDLDQQMIFLGLAGMIDPPREGVKEAIGKCHQAGIRVVMITGDHQETAAAIAKSINLLTEDGMIISGEKLDEMSEDELSAIIGKVQVFARTCPEQKLKIVRAFKKKGYIVTMTGDGVNDAPAIKEAHVGIAMGKSGTDVTREASSIILIDDNFSTIVKAVEEGRTINRNIKKFVKYVLSGNLAEVLAIFLASITGMPVPLIPSQILMINLVTEGIPALSLGVDPPEKDIMQEPPRDTGNSIFDIRLKRRIVTRGIATGLTTLGVFGGTLFLTGNLVKARTMAFANLVSCQMLHAFECSSMSIRRNRALLPAVAISSGLMLASIYIPSLAAVFSMGPLNLVDWGMILLSTTILSRIDDFLKDLLYVTRMRKAPSFGVVN</sequence>
<dbReference type="Pfam" id="PF13246">
    <property type="entry name" value="Cation_ATPase"/>
    <property type="match status" value="1"/>
</dbReference>
<dbReference type="GO" id="GO:0046872">
    <property type="term" value="F:metal ion binding"/>
    <property type="evidence" value="ECO:0007669"/>
    <property type="project" value="UniProtKB-KW"/>
</dbReference>
<dbReference type="InterPro" id="IPR050510">
    <property type="entry name" value="Cation_transp_ATPase_P-type"/>
</dbReference>
<evidence type="ECO:0000256" key="3">
    <source>
        <dbReference type="ARBA" id="ARBA00012790"/>
    </source>
</evidence>
<feature type="transmembrane region" description="Helical" evidence="14">
    <location>
        <begin position="415"/>
        <end position="438"/>
    </location>
</feature>
<evidence type="ECO:0000259" key="15">
    <source>
        <dbReference type="SMART" id="SM00831"/>
    </source>
</evidence>
<dbReference type="Gene3D" id="3.40.50.1000">
    <property type="entry name" value="HAD superfamily/HAD-like"/>
    <property type="match status" value="1"/>
</dbReference>
<evidence type="ECO:0000256" key="1">
    <source>
        <dbReference type="ARBA" id="ARBA00004651"/>
    </source>
</evidence>